<dbReference type="EMBL" id="BAAAZH010000020">
    <property type="protein sequence ID" value="GAA4122182.1"/>
    <property type="molecule type" value="Genomic_DNA"/>
</dbReference>
<evidence type="ECO:0000313" key="3">
    <source>
        <dbReference type="Proteomes" id="UP001501495"/>
    </source>
</evidence>
<name>A0ABP7XN83_9ACTN</name>
<keyword evidence="3" id="KW-1185">Reference proteome</keyword>
<evidence type="ECO:0000256" key="1">
    <source>
        <dbReference type="SAM" id="MobiDB-lite"/>
    </source>
</evidence>
<gene>
    <name evidence="2" type="ORF">GCM10022215_27800</name>
</gene>
<proteinExistence type="predicted"/>
<dbReference type="Proteomes" id="UP001501495">
    <property type="component" value="Unassembled WGS sequence"/>
</dbReference>
<accession>A0ABP7XN83</accession>
<sequence>MTRAGKSWGRKQTRHDDEDAGQEVGALATLRDVTESREVGDVTTLADASVMNLNCSGLSTGQGKD</sequence>
<evidence type="ECO:0000313" key="2">
    <source>
        <dbReference type="EMBL" id="GAA4122182.1"/>
    </source>
</evidence>
<feature type="region of interest" description="Disordered" evidence="1">
    <location>
        <begin position="1"/>
        <end position="29"/>
    </location>
</feature>
<reference evidence="3" key="1">
    <citation type="journal article" date="2019" name="Int. J. Syst. Evol. Microbiol.">
        <title>The Global Catalogue of Microorganisms (GCM) 10K type strain sequencing project: providing services to taxonomists for standard genome sequencing and annotation.</title>
        <authorList>
            <consortium name="The Broad Institute Genomics Platform"/>
            <consortium name="The Broad Institute Genome Sequencing Center for Infectious Disease"/>
            <person name="Wu L."/>
            <person name="Ma J."/>
        </authorList>
    </citation>
    <scope>NUCLEOTIDE SEQUENCE [LARGE SCALE GENOMIC DNA]</scope>
    <source>
        <strain evidence="3">JCM 16703</strain>
    </source>
</reference>
<organism evidence="2 3">
    <name type="scientific">Nocardioides fonticola</name>
    <dbReference type="NCBI Taxonomy" id="450363"/>
    <lineage>
        <taxon>Bacteria</taxon>
        <taxon>Bacillati</taxon>
        <taxon>Actinomycetota</taxon>
        <taxon>Actinomycetes</taxon>
        <taxon>Propionibacteriales</taxon>
        <taxon>Nocardioidaceae</taxon>
        <taxon>Nocardioides</taxon>
    </lineage>
</organism>
<comment type="caution">
    <text evidence="2">The sequence shown here is derived from an EMBL/GenBank/DDBJ whole genome shotgun (WGS) entry which is preliminary data.</text>
</comment>
<protein>
    <submittedName>
        <fullName evidence="2">Uncharacterized protein</fullName>
    </submittedName>
</protein>